<keyword evidence="2" id="KW-0378">Hydrolase</keyword>
<dbReference type="AlphaFoldDB" id="A0A730RCI6"/>
<dbReference type="InterPro" id="IPR040765">
    <property type="entry name" value="Tudor_1_RapA"/>
</dbReference>
<feature type="non-terminal residue" evidence="10">
    <location>
        <position position="513"/>
    </location>
</feature>
<dbReference type="FunFam" id="3.40.50.10810:FF:000012">
    <property type="entry name" value="RNA polymerase-associated protein RapA"/>
    <property type="match status" value="1"/>
</dbReference>
<sequence>MPFTLGQRWISDTESELGLGTVVAMDARTVTLLFPSTGENRLYARSDSPVTRVMFNPGDTITSHEGWQLHIDEVKEENGLLVYVGTRLDTEETNVTLREVLLDSKLVFSKPQDRLFAGQIDRMDRFALRYRARKFQSEQYRMPYSGLRGQRTNLIPHQLNIAHDVGRRHAPRVLLADEVGLGKTIEAGMILHQQLLSGAAERVLIIVPETLQHQWLVEMLRRFNLRFALFDDERYTEAQHDAYNPFETEQLVICSLDFARRNKQRLEHLCDAEWDLLVVDEAHHLVWSTDAPSREYMAIEQLAERVPGVLLLTATPEQLGMESHFARLRLLDPNRFHDFEQFVEEQKNYRPVADAVAMLLAGNKLSNDELNRLGDLIGEQDIEPLLQAANSDRDDAQAARDELVSMLMDRHGTSRVLFRNTRNGVKGFPKRELHTVKLPLPTQYQTAIKVSGIMGARKSPEDRARDMLYPEQIYQEFEGDTGTWWNFDPRVEWLMGYLTSHRSQKVLVICAKA</sequence>
<dbReference type="InterPro" id="IPR040766">
    <property type="entry name" value="Tudor_2_RapA"/>
</dbReference>
<evidence type="ECO:0000313" key="10">
    <source>
        <dbReference type="EMBL" id="HAE3979501.1"/>
    </source>
</evidence>
<keyword evidence="3" id="KW-0347">Helicase</keyword>
<evidence type="ECO:0000256" key="5">
    <source>
        <dbReference type="ARBA" id="ARBA00023015"/>
    </source>
</evidence>
<dbReference type="GO" id="GO:0005524">
    <property type="term" value="F:ATP binding"/>
    <property type="evidence" value="ECO:0007669"/>
    <property type="project" value="UniProtKB-KW"/>
</dbReference>
<comment type="caution">
    <text evidence="10">The sequence shown here is derived from an EMBL/GenBank/DDBJ whole genome shotgun (WGS) entry which is preliminary data.</text>
</comment>
<evidence type="ECO:0000256" key="4">
    <source>
        <dbReference type="ARBA" id="ARBA00022840"/>
    </source>
</evidence>
<evidence type="ECO:0000256" key="1">
    <source>
        <dbReference type="ARBA" id="ARBA00022741"/>
    </source>
</evidence>
<feature type="domain" description="Helicase ATP-binding" evidence="9">
    <location>
        <begin position="164"/>
        <end position="334"/>
    </location>
</feature>
<evidence type="ECO:0000256" key="7">
    <source>
        <dbReference type="ARBA" id="ARBA00023159"/>
    </source>
</evidence>
<dbReference type="Pfam" id="PF18337">
    <property type="entry name" value="Tudor_RapA"/>
    <property type="match status" value="1"/>
</dbReference>
<dbReference type="InterPro" id="IPR014001">
    <property type="entry name" value="Helicase_ATP-bd"/>
</dbReference>
<gene>
    <name evidence="10" type="primary">rapA</name>
    <name evidence="10" type="ORF">G4A83_005005</name>
    <name evidence="11" type="ORF">G4H04_003922</name>
</gene>
<dbReference type="Gene3D" id="3.40.50.10810">
    <property type="entry name" value="Tandem AAA-ATPase domain"/>
    <property type="match status" value="1"/>
</dbReference>
<dbReference type="GO" id="GO:0004386">
    <property type="term" value="F:helicase activity"/>
    <property type="evidence" value="ECO:0007669"/>
    <property type="project" value="UniProtKB-KW"/>
</dbReference>
<keyword evidence="4" id="KW-0067">ATP-binding</keyword>
<accession>A0A730RCI6</accession>
<dbReference type="SUPFAM" id="SSF52540">
    <property type="entry name" value="P-loop containing nucleoside triphosphate hydrolases"/>
    <property type="match status" value="1"/>
</dbReference>
<keyword evidence="6" id="KW-0238">DNA-binding</keyword>
<evidence type="ECO:0000259" key="9">
    <source>
        <dbReference type="PROSITE" id="PS51192"/>
    </source>
</evidence>
<dbReference type="EMBL" id="DAARUI010000217">
    <property type="protein sequence ID" value="HAE3979501.1"/>
    <property type="molecule type" value="Genomic_DNA"/>
</dbReference>
<dbReference type="PANTHER" id="PTHR45766:SF6">
    <property type="entry name" value="SWI_SNF-RELATED MATRIX-ASSOCIATED ACTIN-DEPENDENT REGULATOR OF CHROMATIN SUBFAMILY A-LIKE PROTEIN 1"/>
    <property type="match status" value="1"/>
</dbReference>
<reference evidence="10" key="2">
    <citation type="submission" date="2018-07" db="EMBL/GenBank/DDBJ databases">
        <authorList>
            <consortium name="NCBI Pathogen Detection Project"/>
        </authorList>
    </citation>
    <scope>NUCLEOTIDE SEQUENCE</scope>
    <source>
        <strain evidence="10">ST14</strain>
        <strain evidence="11">ST15</strain>
    </source>
</reference>
<evidence type="ECO:0000256" key="3">
    <source>
        <dbReference type="ARBA" id="ARBA00022806"/>
    </source>
</evidence>
<dbReference type="Gene3D" id="2.30.30.930">
    <property type="match status" value="1"/>
</dbReference>
<name>A0A730RCI6_SALTM</name>
<dbReference type="Gene3D" id="2.30.30.140">
    <property type="match status" value="1"/>
</dbReference>
<dbReference type="PANTHER" id="PTHR45766">
    <property type="entry name" value="DNA ANNEALING HELICASE AND ENDONUCLEASE ZRANB3 FAMILY MEMBER"/>
    <property type="match status" value="1"/>
</dbReference>
<dbReference type="SMART" id="SM00487">
    <property type="entry name" value="DEXDc"/>
    <property type="match status" value="1"/>
</dbReference>
<dbReference type="GO" id="GO:0016787">
    <property type="term" value="F:hydrolase activity"/>
    <property type="evidence" value="ECO:0007669"/>
    <property type="project" value="UniProtKB-KW"/>
</dbReference>
<dbReference type="InterPro" id="IPR027417">
    <property type="entry name" value="P-loop_NTPase"/>
</dbReference>
<protein>
    <submittedName>
        <fullName evidence="10">RNA polymerase-associated protein RapA</fullName>
    </submittedName>
</protein>
<evidence type="ECO:0000256" key="8">
    <source>
        <dbReference type="ARBA" id="ARBA00023163"/>
    </source>
</evidence>
<dbReference type="InterPro" id="IPR000330">
    <property type="entry name" value="SNF2_N"/>
</dbReference>
<dbReference type="NCBIfam" id="NF003426">
    <property type="entry name" value="PRK04914.1"/>
    <property type="match status" value="1"/>
</dbReference>
<dbReference type="InterPro" id="IPR057342">
    <property type="entry name" value="DEXDc_RapA"/>
</dbReference>
<organism evidence="10">
    <name type="scientific">Salmonella typhimurium</name>
    <dbReference type="NCBI Taxonomy" id="90371"/>
    <lineage>
        <taxon>Bacteria</taxon>
        <taxon>Pseudomonadati</taxon>
        <taxon>Pseudomonadota</taxon>
        <taxon>Gammaproteobacteria</taxon>
        <taxon>Enterobacterales</taxon>
        <taxon>Enterobacteriaceae</taxon>
        <taxon>Salmonella</taxon>
    </lineage>
</organism>
<keyword evidence="1" id="KW-0547">Nucleotide-binding</keyword>
<dbReference type="EMBL" id="DAASBI010000077">
    <property type="protein sequence ID" value="HAE4808113.1"/>
    <property type="molecule type" value="Genomic_DNA"/>
</dbReference>
<evidence type="ECO:0000313" key="11">
    <source>
        <dbReference type="EMBL" id="HAE4808113.1"/>
    </source>
</evidence>
<dbReference type="FunFam" id="2.30.30.140:FF:000020">
    <property type="entry name" value="RNA polymerase-associated protein RapA"/>
    <property type="match status" value="1"/>
</dbReference>
<keyword evidence="7" id="KW-0010">Activator</keyword>
<evidence type="ECO:0000256" key="2">
    <source>
        <dbReference type="ARBA" id="ARBA00022801"/>
    </source>
</evidence>
<dbReference type="Pfam" id="PF18339">
    <property type="entry name" value="Tudor_1_RapA"/>
    <property type="match status" value="1"/>
</dbReference>
<dbReference type="InterPro" id="IPR038718">
    <property type="entry name" value="SNF2-like_sf"/>
</dbReference>
<proteinExistence type="predicted"/>
<dbReference type="CDD" id="cd18011">
    <property type="entry name" value="DEXDc_RapA"/>
    <property type="match status" value="1"/>
</dbReference>
<evidence type="ECO:0000256" key="6">
    <source>
        <dbReference type="ARBA" id="ARBA00023125"/>
    </source>
</evidence>
<dbReference type="GO" id="GO:0003677">
    <property type="term" value="F:DNA binding"/>
    <property type="evidence" value="ECO:0007669"/>
    <property type="project" value="UniProtKB-KW"/>
</dbReference>
<keyword evidence="8" id="KW-0804">Transcription</keyword>
<dbReference type="Pfam" id="PF00176">
    <property type="entry name" value="SNF2-rel_dom"/>
    <property type="match status" value="1"/>
</dbReference>
<dbReference type="PROSITE" id="PS51192">
    <property type="entry name" value="HELICASE_ATP_BIND_1"/>
    <property type="match status" value="1"/>
</dbReference>
<keyword evidence="5" id="KW-0805">Transcription regulation</keyword>
<reference evidence="10" key="1">
    <citation type="journal article" date="2018" name="Genome Biol.">
        <title>SKESA: strategic k-mer extension for scrupulous assemblies.</title>
        <authorList>
            <person name="Souvorov A."/>
            <person name="Agarwala R."/>
            <person name="Lipman D.J."/>
        </authorList>
    </citation>
    <scope>NUCLEOTIDE SEQUENCE</scope>
    <source>
        <strain evidence="10">ST14</strain>
        <strain evidence="11">ST15</strain>
    </source>
</reference>